<dbReference type="AlphaFoldDB" id="A0A9N7UKH4"/>
<keyword evidence="3" id="KW-1185">Reference proteome</keyword>
<protein>
    <submittedName>
        <fullName evidence="2">Uncharacterized protein</fullName>
    </submittedName>
</protein>
<evidence type="ECO:0000313" key="2">
    <source>
        <dbReference type="EMBL" id="CAB1433884.1"/>
    </source>
</evidence>
<sequence>MERDDCGTGSPLTEWNPETVQSDTREMDLVSRMCGDRLDRLGHRLLDRLVSTSCRPTAALLLTNKLPSVECT</sequence>
<accession>A0A9N7UKH4</accession>
<comment type="caution">
    <text evidence="2">The sequence shown here is derived from an EMBL/GenBank/DDBJ whole genome shotgun (WGS) entry which is preliminary data.</text>
</comment>
<feature type="compositionally biased region" description="Polar residues" evidence="1">
    <location>
        <begin position="10"/>
        <end position="22"/>
    </location>
</feature>
<dbReference type="EMBL" id="CADEAL010001609">
    <property type="protein sequence ID" value="CAB1433884.1"/>
    <property type="molecule type" value="Genomic_DNA"/>
</dbReference>
<gene>
    <name evidence="2" type="ORF">PLEPLA_LOCUS21976</name>
</gene>
<name>A0A9N7UKH4_PLEPL</name>
<organism evidence="2 3">
    <name type="scientific">Pleuronectes platessa</name>
    <name type="common">European plaice</name>
    <dbReference type="NCBI Taxonomy" id="8262"/>
    <lineage>
        <taxon>Eukaryota</taxon>
        <taxon>Metazoa</taxon>
        <taxon>Chordata</taxon>
        <taxon>Craniata</taxon>
        <taxon>Vertebrata</taxon>
        <taxon>Euteleostomi</taxon>
        <taxon>Actinopterygii</taxon>
        <taxon>Neopterygii</taxon>
        <taxon>Teleostei</taxon>
        <taxon>Neoteleostei</taxon>
        <taxon>Acanthomorphata</taxon>
        <taxon>Carangaria</taxon>
        <taxon>Pleuronectiformes</taxon>
        <taxon>Pleuronectoidei</taxon>
        <taxon>Pleuronectidae</taxon>
        <taxon>Pleuronectes</taxon>
    </lineage>
</organism>
<evidence type="ECO:0000313" key="3">
    <source>
        <dbReference type="Proteomes" id="UP001153269"/>
    </source>
</evidence>
<proteinExistence type="predicted"/>
<feature type="region of interest" description="Disordered" evidence="1">
    <location>
        <begin position="1"/>
        <end position="24"/>
    </location>
</feature>
<reference evidence="2" key="1">
    <citation type="submission" date="2020-03" db="EMBL/GenBank/DDBJ databases">
        <authorList>
            <person name="Weist P."/>
        </authorList>
    </citation>
    <scope>NUCLEOTIDE SEQUENCE</scope>
</reference>
<dbReference type="Proteomes" id="UP001153269">
    <property type="component" value="Unassembled WGS sequence"/>
</dbReference>
<evidence type="ECO:0000256" key="1">
    <source>
        <dbReference type="SAM" id="MobiDB-lite"/>
    </source>
</evidence>